<feature type="transmembrane region" description="Helical" evidence="11">
    <location>
        <begin position="713"/>
        <end position="731"/>
    </location>
</feature>
<organism evidence="14 15">
    <name type="scientific">Rhodotorula toruloides</name>
    <name type="common">Yeast</name>
    <name type="synonym">Rhodosporidium toruloides</name>
    <dbReference type="NCBI Taxonomy" id="5286"/>
    <lineage>
        <taxon>Eukaryota</taxon>
        <taxon>Fungi</taxon>
        <taxon>Dikarya</taxon>
        <taxon>Basidiomycota</taxon>
        <taxon>Pucciniomycotina</taxon>
        <taxon>Microbotryomycetes</taxon>
        <taxon>Sporidiobolales</taxon>
        <taxon>Sporidiobolaceae</taxon>
        <taxon>Rhodotorula</taxon>
    </lineage>
</organism>
<comment type="subcellular location">
    <subcellularLocation>
        <location evidence="3">Golgi apparatus membrane</location>
        <topology evidence="3">Single-pass type I membrane protein</topology>
    </subcellularLocation>
    <subcellularLocation>
        <location evidence="2">Membrane</location>
        <topology evidence="2">Multi-pass membrane protein</topology>
    </subcellularLocation>
</comment>
<comment type="similarity">
    <text evidence="4">Belongs to the KISH family.</text>
</comment>
<dbReference type="InterPro" id="IPR009653">
    <property type="entry name" value="Ksh1"/>
</dbReference>
<feature type="transmembrane region" description="Helical" evidence="11">
    <location>
        <begin position="649"/>
        <end position="669"/>
    </location>
</feature>
<comment type="function">
    <text evidence="1">Involved in the early part of the secretory pathway.</text>
</comment>
<evidence type="ECO:0000256" key="1">
    <source>
        <dbReference type="ARBA" id="ARBA00002154"/>
    </source>
</evidence>
<dbReference type="InterPro" id="IPR036259">
    <property type="entry name" value="MFS_trans_sf"/>
</dbReference>
<name>A0A511K9A3_RHOTO</name>
<dbReference type="GO" id="GO:0022857">
    <property type="term" value="F:transmembrane transporter activity"/>
    <property type="evidence" value="ECO:0007669"/>
    <property type="project" value="InterPro"/>
</dbReference>
<feature type="region of interest" description="Disordered" evidence="10">
    <location>
        <begin position="380"/>
        <end position="456"/>
    </location>
</feature>
<evidence type="ECO:0000256" key="11">
    <source>
        <dbReference type="SAM" id="Phobius"/>
    </source>
</evidence>
<evidence type="ECO:0000256" key="10">
    <source>
        <dbReference type="SAM" id="MobiDB-lite"/>
    </source>
</evidence>
<evidence type="ECO:0000256" key="4">
    <source>
        <dbReference type="ARBA" id="ARBA00008961"/>
    </source>
</evidence>
<feature type="compositionally biased region" description="Low complexity" evidence="10">
    <location>
        <begin position="316"/>
        <end position="326"/>
    </location>
</feature>
<feature type="region of interest" description="Disordered" evidence="10">
    <location>
        <begin position="842"/>
        <end position="862"/>
    </location>
</feature>
<feature type="compositionally biased region" description="Basic and acidic residues" evidence="10">
    <location>
        <begin position="171"/>
        <end position="184"/>
    </location>
</feature>
<evidence type="ECO:0000256" key="7">
    <source>
        <dbReference type="ARBA" id="ARBA00022989"/>
    </source>
</evidence>
<evidence type="ECO:0000256" key="12">
    <source>
        <dbReference type="SAM" id="SignalP"/>
    </source>
</evidence>
<dbReference type="InterPro" id="IPR020846">
    <property type="entry name" value="MFS_dom"/>
</dbReference>
<gene>
    <name evidence="14" type="ORF">Rt10032_c01g0563</name>
</gene>
<feature type="region of interest" description="Disordered" evidence="10">
    <location>
        <begin position="171"/>
        <end position="326"/>
    </location>
</feature>
<dbReference type="OrthoDB" id="5215911at2759"/>
<evidence type="ECO:0000256" key="9">
    <source>
        <dbReference type="ARBA" id="ARBA00023136"/>
    </source>
</evidence>
<dbReference type="PANTHER" id="PTHR23502">
    <property type="entry name" value="MAJOR FACILITATOR SUPERFAMILY"/>
    <property type="match status" value="1"/>
</dbReference>
<feature type="domain" description="Major facilitator superfamily (MFS) profile" evidence="13">
    <location>
        <begin position="646"/>
        <end position="1121"/>
    </location>
</feature>
<feature type="transmembrane region" description="Helical" evidence="11">
    <location>
        <begin position="681"/>
        <end position="701"/>
    </location>
</feature>
<feature type="chain" id="PRO_5021790870" evidence="12">
    <location>
        <begin position="27"/>
        <end position="1121"/>
    </location>
</feature>
<evidence type="ECO:0000313" key="15">
    <source>
        <dbReference type="Proteomes" id="UP000321518"/>
    </source>
</evidence>
<keyword evidence="9 11" id="KW-0472">Membrane</keyword>
<protein>
    <submittedName>
        <fullName evidence="14">Cycloheximide resistance protein, Mfs transporter</fullName>
    </submittedName>
</protein>
<evidence type="ECO:0000259" key="13">
    <source>
        <dbReference type="PROSITE" id="PS50850"/>
    </source>
</evidence>
<evidence type="ECO:0000256" key="3">
    <source>
        <dbReference type="ARBA" id="ARBA00004614"/>
    </source>
</evidence>
<accession>A0A511K9A3</accession>
<dbReference type="SUPFAM" id="SSF103473">
    <property type="entry name" value="MFS general substrate transporter"/>
    <property type="match status" value="1"/>
</dbReference>
<feature type="compositionally biased region" description="Low complexity" evidence="10">
    <location>
        <begin position="239"/>
        <end position="258"/>
    </location>
</feature>
<dbReference type="InterPro" id="IPR011701">
    <property type="entry name" value="MFS"/>
</dbReference>
<comment type="caution">
    <text evidence="14">The sequence shown here is derived from an EMBL/GenBank/DDBJ whole genome shotgun (WGS) entry which is preliminary data.</text>
</comment>
<dbReference type="Pfam" id="PF07690">
    <property type="entry name" value="MFS_1"/>
    <property type="match status" value="1"/>
</dbReference>
<dbReference type="PROSITE" id="PS50850">
    <property type="entry name" value="MFS"/>
    <property type="match status" value="1"/>
</dbReference>
<feature type="signal peptide" evidence="12">
    <location>
        <begin position="1"/>
        <end position="26"/>
    </location>
</feature>
<feature type="transmembrane region" description="Helical" evidence="11">
    <location>
        <begin position="903"/>
        <end position="924"/>
    </location>
</feature>
<dbReference type="EMBL" id="BJWK01000001">
    <property type="protein sequence ID" value="GEM06546.1"/>
    <property type="molecule type" value="Genomic_DNA"/>
</dbReference>
<feature type="transmembrane region" description="Helical" evidence="11">
    <location>
        <begin position="801"/>
        <end position="820"/>
    </location>
</feature>
<feature type="transmembrane region" description="Helical" evidence="11">
    <location>
        <begin position="1047"/>
        <end position="1069"/>
    </location>
</feature>
<evidence type="ECO:0000313" key="14">
    <source>
        <dbReference type="EMBL" id="GEM06546.1"/>
    </source>
</evidence>
<reference evidence="14 15" key="1">
    <citation type="submission" date="2019-07" db="EMBL/GenBank/DDBJ databases">
        <title>Rhodotorula toruloides NBRC10032 genome sequencing.</title>
        <authorList>
            <person name="Shida Y."/>
            <person name="Takaku H."/>
            <person name="Ogasawara W."/>
            <person name="Mori K."/>
        </authorList>
    </citation>
    <scope>NUCLEOTIDE SEQUENCE [LARGE SCALE GENOMIC DNA]</scope>
    <source>
        <strain evidence="14 15">NBRC10032</strain>
    </source>
</reference>
<feature type="compositionally biased region" description="Polar residues" evidence="10">
    <location>
        <begin position="278"/>
        <end position="309"/>
    </location>
</feature>
<keyword evidence="8" id="KW-0333">Golgi apparatus</keyword>
<dbReference type="GO" id="GO:0005886">
    <property type="term" value="C:plasma membrane"/>
    <property type="evidence" value="ECO:0007669"/>
    <property type="project" value="TreeGrafter"/>
</dbReference>
<dbReference type="Proteomes" id="UP000321518">
    <property type="component" value="Unassembled WGS sequence"/>
</dbReference>
<feature type="compositionally biased region" description="Polar residues" evidence="10">
    <location>
        <begin position="423"/>
        <end position="440"/>
    </location>
</feature>
<feature type="transmembrane region" description="Helical" evidence="11">
    <location>
        <begin position="98"/>
        <end position="121"/>
    </location>
</feature>
<keyword evidence="7 11" id="KW-1133">Transmembrane helix</keyword>
<dbReference type="Pfam" id="PF06842">
    <property type="entry name" value="DUF1242"/>
    <property type="match status" value="1"/>
</dbReference>
<dbReference type="Gene3D" id="1.20.1250.20">
    <property type="entry name" value="MFS general substrate transporter like domains"/>
    <property type="match status" value="1"/>
</dbReference>
<dbReference type="PANTHER" id="PTHR23502:SF20">
    <property type="entry name" value="TRANSPORTER, PUTATIVE (AFU_ORTHOLOGUE AFUA_6G13880)-RELATED"/>
    <property type="match status" value="1"/>
</dbReference>
<keyword evidence="6 12" id="KW-0732">Signal</keyword>
<feature type="transmembrane region" description="Helical" evidence="11">
    <location>
        <begin position="983"/>
        <end position="1004"/>
    </location>
</feature>
<keyword evidence="5 11" id="KW-0812">Transmembrane</keyword>
<sequence length="1121" mass="120841">MTAIFNFESLLLVILLVICTCTYVRATAPGLIDRNKQGVLGIFFKFARIGVLANGSQLFVDCTLTSSTHRRTVITLFLLRELHEKRQVHHGAIIRRSAFIFGGWCFGYFAAALVVVVVSMIKGKFAHSDSPSVGYAVLVAEAFLDLVICGACLARYVHRYLHPMRQAQPHLEDKANMESTEKQIARKVSGASSRVARKVSSRLSGKDRRWKRSSRQSQTSDRRTTRPRSSLTKKKDDYGSASGSESSASRGSASSQPSSEDELLPPQRKATSAAPKYPSSTPKRQSAQPASTGYPPSTRPARSSNQTQLSAPPPLSRSSSVPLSAVTSTPHTVFVADQTRGGTEVRGWDVDTQRYKPGTSDARAKYLPYVASFPPSLRPGYSPTAAPPSGSSPLVRANGSSTFPPLPPAPSHPYGQHWRQAPNPATSLGTATLPTSSSETRPPDTASPVGPPSSAPQQYRLRAFDAHSTSQRPVSLQQPPTQVQYRAWHPSFASNGSGSPANPDALLPMPLFRSRLLHGIASPGRGGSCSLDAVSARCGEEVERLSRKRRETCAAPAAPAAPQPSLRIGHVKMGLGILNDKHLENVPGTTLFSQDPNAIAESQYAGVDLSALKHGKGRHSHIVLVPQPSDDPNDPLNWPRWKKHLTYGVLMYGTVLCGALGPLVAGAQVEMAQIFGVSLQAMSRALGTALVATLGIATLVWAPIGTKYGKRPVYLLSTIFMLVGTIVASEAKTYNVLLGSRILQGIGQAVCEYLCASSINDLYFVHERGWPIALYTIALLNGINVTPPISGQVFAQLGWRWCWRIFYIATILLLVLQIFFMPETTYIRKPVVPATSKIGASADDKLSDDDKPELDQLESGSNNTHMKRKSFVQELSIFSGTFHDDRSFMDLALEPVRALASPVVLFSIITYGLAVTLLVVIATGSAQVYFGVYQFGPAGVGNTYIAALVADFLAAAVVGPLTDYSARQLSAANGGIFEPEFRLPVMLAYFLFGGAGFIGFGMSIRNHASFWAPICLSGLLNAGITIGCHGVLAYVVECHRHSSDAAFGAVIFGKNALSAIFTSFTNIWLAKGIDLAFIEMGAMAIGTSLLTIPMWIYGKRVRSFIARKLHIERAAATVVDS</sequence>
<feature type="transmembrane region" description="Helical" evidence="11">
    <location>
        <begin position="133"/>
        <end position="157"/>
    </location>
</feature>
<feature type="transmembrane region" description="Helical" evidence="11">
    <location>
        <begin position="1075"/>
        <end position="1098"/>
    </location>
</feature>
<dbReference type="AlphaFoldDB" id="A0A511K9A3"/>
<evidence type="ECO:0000256" key="8">
    <source>
        <dbReference type="ARBA" id="ARBA00023034"/>
    </source>
</evidence>
<evidence type="ECO:0000256" key="5">
    <source>
        <dbReference type="ARBA" id="ARBA00022692"/>
    </source>
</evidence>
<feature type="transmembrane region" description="Helical" evidence="11">
    <location>
        <begin position="1010"/>
        <end position="1035"/>
    </location>
</feature>
<proteinExistence type="inferred from homology"/>
<evidence type="ECO:0000256" key="2">
    <source>
        <dbReference type="ARBA" id="ARBA00004141"/>
    </source>
</evidence>
<feature type="compositionally biased region" description="Low complexity" evidence="10">
    <location>
        <begin position="380"/>
        <end position="393"/>
    </location>
</feature>
<dbReference type="GO" id="GO:0000139">
    <property type="term" value="C:Golgi membrane"/>
    <property type="evidence" value="ECO:0007669"/>
    <property type="project" value="UniProtKB-SubCell"/>
</dbReference>
<evidence type="ECO:0000256" key="6">
    <source>
        <dbReference type="ARBA" id="ARBA00022729"/>
    </source>
</evidence>